<keyword evidence="3 11" id="KW-0349">Heme</keyword>
<dbReference type="Pfam" id="PF00067">
    <property type="entry name" value="p450"/>
    <property type="match status" value="1"/>
</dbReference>
<keyword evidence="15" id="KW-1185">Reference proteome</keyword>
<dbReference type="SUPFAM" id="SSF48264">
    <property type="entry name" value="Cytochrome P450"/>
    <property type="match status" value="1"/>
</dbReference>
<dbReference type="GO" id="GO:0004497">
    <property type="term" value="F:monooxygenase activity"/>
    <property type="evidence" value="ECO:0007669"/>
    <property type="project" value="UniProtKB-KW"/>
</dbReference>
<dbReference type="PANTHER" id="PTHR24282">
    <property type="entry name" value="CYTOCHROME P450 FAMILY MEMBER"/>
    <property type="match status" value="1"/>
</dbReference>
<dbReference type="PANTHER" id="PTHR24282:SF252">
    <property type="entry name" value="CYTOCHROME P450"/>
    <property type="match status" value="1"/>
</dbReference>
<feature type="binding site" description="axial binding residue" evidence="11">
    <location>
        <position position="462"/>
    </location>
    <ligand>
        <name>heme</name>
        <dbReference type="ChEBI" id="CHEBI:30413"/>
    </ligand>
    <ligandPart>
        <name>Fe</name>
        <dbReference type="ChEBI" id="CHEBI:18248"/>
    </ligandPart>
</feature>
<keyword evidence="5 11" id="KW-0479">Metal-binding</keyword>
<dbReference type="PROSITE" id="PS00086">
    <property type="entry name" value="CYTOCHROME_P450"/>
    <property type="match status" value="1"/>
</dbReference>
<comment type="subcellular location">
    <subcellularLocation>
        <location evidence="1">Membrane</location>
    </subcellularLocation>
</comment>
<gene>
    <name evidence="14" type="ORF">L1049_011520</name>
</gene>
<evidence type="ECO:0000256" key="5">
    <source>
        <dbReference type="ARBA" id="ARBA00022723"/>
    </source>
</evidence>
<dbReference type="GO" id="GO:0005506">
    <property type="term" value="F:iron ion binding"/>
    <property type="evidence" value="ECO:0007669"/>
    <property type="project" value="InterPro"/>
</dbReference>
<dbReference type="GO" id="GO:0020037">
    <property type="term" value="F:heme binding"/>
    <property type="evidence" value="ECO:0007669"/>
    <property type="project" value="InterPro"/>
</dbReference>
<evidence type="ECO:0000313" key="14">
    <source>
        <dbReference type="EMBL" id="KAK9283284.1"/>
    </source>
</evidence>
<evidence type="ECO:0000256" key="13">
    <source>
        <dbReference type="SAM" id="Phobius"/>
    </source>
</evidence>
<evidence type="ECO:0000256" key="12">
    <source>
        <dbReference type="RuleBase" id="RU000461"/>
    </source>
</evidence>
<dbReference type="AlphaFoldDB" id="A0AAP0WX32"/>
<evidence type="ECO:0000256" key="7">
    <source>
        <dbReference type="ARBA" id="ARBA00023002"/>
    </source>
</evidence>
<dbReference type="InterPro" id="IPR002401">
    <property type="entry name" value="Cyt_P450_E_grp-I"/>
</dbReference>
<keyword evidence="6 13" id="KW-1133">Transmembrane helix</keyword>
<reference evidence="14 15" key="1">
    <citation type="journal article" date="2024" name="Plant J.">
        <title>Genome sequences and population genomics reveal climatic adaptation and genomic divergence between two closely related sweetgum species.</title>
        <authorList>
            <person name="Xu W.Q."/>
            <person name="Ren C.Q."/>
            <person name="Zhang X.Y."/>
            <person name="Comes H.P."/>
            <person name="Liu X.H."/>
            <person name="Li Y.G."/>
            <person name="Kettle C.J."/>
            <person name="Jalonen R."/>
            <person name="Gaisberger H."/>
            <person name="Ma Y.Z."/>
            <person name="Qiu Y.X."/>
        </authorList>
    </citation>
    <scope>NUCLEOTIDE SEQUENCE [LARGE SCALE GENOMIC DNA]</scope>
    <source>
        <strain evidence="14">Hangzhou</strain>
    </source>
</reference>
<evidence type="ECO:0000256" key="3">
    <source>
        <dbReference type="ARBA" id="ARBA00022617"/>
    </source>
</evidence>
<dbReference type="InterPro" id="IPR050665">
    <property type="entry name" value="Cytochrome_P450_Monooxygen"/>
</dbReference>
<organism evidence="14 15">
    <name type="scientific">Liquidambar formosana</name>
    <name type="common">Formosan gum</name>
    <dbReference type="NCBI Taxonomy" id="63359"/>
    <lineage>
        <taxon>Eukaryota</taxon>
        <taxon>Viridiplantae</taxon>
        <taxon>Streptophyta</taxon>
        <taxon>Embryophyta</taxon>
        <taxon>Tracheophyta</taxon>
        <taxon>Spermatophyta</taxon>
        <taxon>Magnoliopsida</taxon>
        <taxon>eudicotyledons</taxon>
        <taxon>Gunneridae</taxon>
        <taxon>Pentapetalae</taxon>
        <taxon>Saxifragales</taxon>
        <taxon>Altingiaceae</taxon>
        <taxon>Liquidambar</taxon>
    </lineage>
</organism>
<comment type="cofactor">
    <cofactor evidence="11">
        <name>heme</name>
        <dbReference type="ChEBI" id="CHEBI:30413"/>
    </cofactor>
</comment>
<evidence type="ECO:0000256" key="2">
    <source>
        <dbReference type="ARBA" id="ARBA00010617"/>
    </source>
</evidence>
<feature type="transmembrane region" description="Helical" evidence="13">
    <location>
        <begin position="6"/>
        <end position="29"/>
    </location>
</feature>
<dbReference type="InterPro" id="IPR017972">
    <property type="entry name" value="Cyt_P450_CS"/>
</dbReference>
<evidence type="ECO:0008006" key="16">
    <source>
        <dbReference type="Google" id="ProtNLM"/>
    </source>
</evidence>
<keyword evidence="7 12" id="KW-0560">Oxidoreductase</keyword>
<protein>
    <recommendedName>
        <fullName evidence="16">Cytochrome P450</fullName>
    </recommendedName>
</protein>
<accession>A0AAP0WX32</accession>
<evidence type="ECO:0000256" key="11">
    <source>
        <dbReference type="PIRSR" id="PIRSR602401-1"/>
    </source>
</evidence>
<keyword evidence="8 11" id="KW-0408">Iron</keyword>
<proteinExistence type="inferred from homology"/>
<keyword evidence="4 13" id="KW-0812">Transmembrane</keyword>
<comment type="similarity">
    <text evidence="2 12">Belongs to the cytochrome P450 family.</text>
</comment>
<evidence type="ECO:0000256" key="8">
    <source>
        <dbReference type="ARBA" id="ARBA00023004"/>
    </source>
</evidence>
<dbReference type="InterPro" id="IPR036396">
    <property type="entry name" value="Cyt_P450_sf"/>
</dbReference>
<dbReference type="EMBL" id="JBBPBK010000006">
    <property type="protein sequence ID" value="KAK9283284.1"/>
    <property type="molecule type" value="Genomic_DNA"/>
</dbReference>
<dbReference type="PRINTS" id="PR00385">
    <property type="entry name" value="P450"/>
</dbReference>
<keyword evidence="9 12" id="KW-0503">Monooxygenase</keyword>
<dbReference type="Gene3D" id="1.10.630.10">
    <property type="entry name" value="Cytochrome P450"/>
    <property type="match status" value="1"/>
</dbReference>
<evidence type="ECO:0000256" key="6">
    <source>
        <dbReference type="ARBA" id="ARBA00022989"/>
    </source>
</evidence>
<dbReference type="PRINTS" id="PR00463">
    <property type="entry name" value="EP450I"/>
</dbReference>
<sequence>MELLLLLIVKTMPTITLLGIVSLCEVLFLKRERLRSKLRKQGISGPPPSFLLGNTRDAEKKIQSKPSKAPWEEEQIVIHNYSSTLFPFYEQCRKEYRPIFRFSLANMQLLYIDRPDVVREISMCTSLDLGKPSYQRKELGPLLGQGILTSNGAIWAHQRKTLAPELYPQKVKGMTNLMVESSITLLNSWNDRIESEGGIADIEVGEYMRSLSGDVIARACFGSNYSKGKEIFFKLKAIQRALSNKGVGWIRAMRYLPTKSNKEIWALEKEVRSLILKAVKERKETTPLEKDLLQIILESATNSGLGKTATQRLIVDNCKNIYAAANDATALSASWSLMLLASNPEWQDRVRTEVIEICRGQLPDADMVRQMKTLTMILYESLRLYPPGPFVSREALQDINIGEIYVPKGVIVRIPSLMLHHDPEIWGPDADEFNPERFANGVKGACKLPYVYMPFGVGPRKCLGQNFAMAELKILLALVVSNFSLSLSPKYRHSPAQRLVIEPEHGVNLLIRRL</sequence>
<dbReference type="GO" id="GO:0016020">
    <property type="term" value="C:membrane"/>
    <property type="evidence" value="ECO:0007669"/>
    <property type="project" value="UniProtKB-SubCell"/>
</dbReference>
<evidence type="ECO:0000313" key="15">
    <source>
        <dbReference type="Proteomes" id="UP001415857"/>
    </source>
</evidence>
<dbReference type="InterPro" id="IPR001128">
    <property type="entry name" value="Cyt_P450"/>
</dbReference>
<evidence type="ECO:0000256" key="1">
    <source>
        <dbReference type="ARBA" id="ARBA00004370"/>
    </source>
</evidence>
<evidence type="ECO:0000256" key="9">
    <source>
        <dbReference type="ARBA" id="ARBA00023033"/>
    </source>
</evidence>
<keyword evidence="10 13" id="KW-0472">Membrane</keyword>
<name>A0AAP0WX32_LIQFO</name>
<dbReference type="GO" id="GO:0016705">
    <property type="term" value="F:oxidoreductase activity, acting on paired donors, with incorporation or reduction of molecular oxygen"/>
    <property type="evidence" value="ECO:0007669"/>
    <property type="project" value="InterPro"/>
</dbReference>
<evidence type="ECO:0000256" key="10">
    <source>
        <dbReference type="ARBA" id="ARBA00023136"/>
    </source>
</evidence>
<dbReference type="Proteomes" id="UP001415857">
    <property type="component" value="Unassembled WGS sequence"/>
</dbReference>
<comment type="caution">
    <text evidence="14">The sequence shown here is derived from an EMBL/GenBank/DDBJ whole genome shotgun (WGS) entry which is preliminary data.</text>
</comment>
<evidence type="ECO:0000256" key="4">
    <source>
        <dbReference type="ARBA" id="ARBA00022692"/>
    </source>
</evidence>